<protein>
    <submittedName>
        <fullName evidence="1">Uncharacterized protein</fullName>
    </submittedName>
</protein>
<gene>
    <name evidence="1" type="ORF">GCM10007304_49480</name>
</gene>
<dbReference type="Proteomes" id="UP000654257">
    <property type="component" value="Unassembled WGS sequence"/>
</dbReference>
<evidence type="ECO:0000313" key="1">
    <source>
        <dbReference type="EMBL" id="GGG29770.1"/>
    </source>
</evidence>
<proteinExistence type="predicted"/>
<comment type="caution">
    <text evidence="1">The sequence shown here is derived from an EMBL/GenBank/DDBJ whole genome shotgun (WGS) entry which is preliminary data.</text>
</comment>
<reference evidence="1" key="1">
    <citation type="journal article" date="2014" name="Int. J. Syst. Evol. Microbiol.">
        <title>Complete genome sequence of Corynebacterium casei LMG S-19264T (=DSM 44701T), isolated from a smear-ripened cheese.</title>
        <authorList>
            <consortium name="US DOE Joint Genome Institute (JGI-PGF)"/>
            <person name="Walter F."/>
            <person name="Albersmeier A."/>
            <person name="Kalinowski J."/>
            <person name="Ruckert C."/>
        </authorList>
    </citation>
    <scope>NUCLEOTIDE SEQUENCE</scope>
    <source>
        <strain evidence="1">CCM 7905</strain>
    </source>
</reference>
<dbReference type="InterPro" id="IPR014942">
    <property type="entry name" value="AbiEii"/>
</dbReference>
<dbReference type="EMBL" id="BMCU01000011">
    <property type="protein sequence ID" value="GGG29770.1"/>
    <property type="molecule type" value="Genomic_DNA"/>
</dbReference>
<organism evidence="1 2">
    <name type="scientific">Rhodococcoides trifolii</name>
    <dbReference type="NCBI Taxonomy" id="908250"/>
    <lineage>
        <taxon>Bacteria</taxon>
        <taxon>Bacillati</taxon>
        <taxon>Actinomycetota</taxon>
        <taxon>Actinomycetes</taxon>
        <taxon>Mycobacteriales</taxon>
        <taxon>Nocardiaceae</taxon>
        <taxon>Rhodococcoides</taxon>
    </lineage>
</organism>
<sequence length="114" mass="12662">MDSPPGMPATASIVGPTFAPDELAGRKLVALFDRAEARDFADVYTLTTHYDKKTLLSLAADVDTGFDHQILATMFDSLRRFTIDDIPVHTANVSDLRHFLATWATELWQNQAHS</sequence>
<accession>A0A917LJA7</accession>
<evidence type="ECO:0000313" key="2">
    <source>
        <dbReference type="Proteomes" id="UP000654257"/>
    </source>
</evidence>
<keyword evidence="2" id="KW-1185">Reference proteome</keyword>
<dbReference type="AlphaFoldDB" id="A0A917LJA7"/>
<name>A0A917LJA7_9NOCA</name>
<dbReference type="RefSeq" id="WP_229746318.1">
    <property type="nucleotide sequence ID" value="NZ_BMCU01000011.1"/>
</dbReference>
<dbReference type="Pfam" id="PF08843">
    <property type="entry name" value="AbiEii"/>
    <property type="match status" value="1"/>
</dbReference>
<reference evidence="1" key="2">
    <citation type="submission" date="2020-09" db="EMBL/GenBank/DDBJ databases">
        <authorList>
            <person name="Sun Q."/>
            <person name="Sedlacek I."/>
        </authorList>
    </citation>
    <scope>NUCLEOTIDE SEQUENCE</scope>
    <source>
        <strain evidence="1">CCM 7905</strain>
    </source>
</reference>